<protein>
    <submittedName>
        <fullName evidence="2">Uncharacterized protein</fullName>
    </submittedName>
</protein>
<evidence type="ECO:0000313" key="2">
    <source>
        <dbReference type="EMBL" id="EGA67880.1"/>
    </source>
</evidence>
<proteinExistence type="predicted"/>
<dbReference type="AlphaFoldDB" id="E8MDM2"/>
<evidence type="ECO:0000313" key="3">
    <source>
        <dbReference type="Proteomes" id="UP000006228"/>
    </source>
</evidence>
<keyword evidence="1" id="KW-1133">Transmembrane helix</keyword>
<gene>
    <name evidence="2" type="ORF">VISI1226_22762</name>
</gene>
<dbReference type="EMBL" id="AEVT01000127">
    <property type="protein sequence ID" value="EGA67880.1"/>
    <property type="molecule type" value="Genomic_DNA"/>
</dbReference>
<reference evidence="2 3" key="1">
    <citation type="journal article" date="2012" name="Int. J. Syst. Evol. Microbiol.">
        <title>Vibrio caribbeanicus sp. nov., isolated from the marine sponge Scleritoderma cyanea.</title>
        <authorList>
            <person name="Hoffmann M."/>
            <person name="Monday S.R."/>
            <person name="Allard M.W."/>
            <person name="Strain E.A."/>
            <person name="Whittaker P."/>
            <person name="Naum M."/>
            <person name="McCarthy P.J."/>
            <person name="Lopez J.V."/>
            <person name="Fischer M."/>
            <person name="Brown E.W."/>
        </authorList>
    </citation>
    <scope>NUCLEOTIDE SEQUENCE [LARGE SCALE GENOMIC DNA]</scope>
    <source>
        <strain evidence="3">DSMZ 21326</strain>
    </source>
</reference>
<keyword evidence="1" id="KW-0812">Transmembrane</keyword>
<name>E8MDM2_PHOS4</name>
<evidence type="ECO:0000256" key="1">
    <source>
        <dbReference type="SAM" id="Phobius"/>
    </source>
</evidence>
<dbReference type="Proteomes" id="UP000006228">
    <property type="component" value="Unassembled WGS sequence"/>
</dbReference>
<accession>E8MDM2</accession>
<keyword evidence="1" id="KW-0472">Membrane</keyword>
<feature type="transmembrane region" description="Helical" evidence="1">
    <location>
        <begin position="6"/>
        <end position="24"/>
    </location>
</feature>
<comment type="caution">
    <text evidence="2">The sequence shown here is derived from an EMBL/GenBank/DDBJ whole genome shotgun (WGS) entry which is preliminary data.</text>
</comment>
<sequence length="75" mass="8099">MGQGSIPWTFVGSVALFFVLLRYLSIQLASISTADKNQGVPMGQTLLARTRIFFSSLFETTWATGVGFVAGHLST</sequence>
<organism evidence="2 3">
    <name type="scientific">Vibrio sinaloensis DSM 21326</name>
    <dbReference type="NCBI Taxonomy" id="945550"/>
    <lineage>
        <taxon>Bacteria</taxon>
        <taxon>Pseudomonadati</taxon>
        <taxon>Pseudomonadota</taxon>
        <taxon>Gammaproteobacteria</taxon>
        <taxon>Vibrionales</taxon>
        <taxon>Vibrionaceae</taxon>
        <taxon>Vibrio</taxon>
        <taxon>Vibrio oreintalis group</taxon>
    </lineage>
</organism>